<keyword evidence="1" id="KW-0677">Repeat</keyword>
<dbReference type="PROSITE" id="PS51094">
    <property type="entry name" value="PTS_EIIA_TYPE_2"/>
    <property type="match status" value="1"/>
</dbReference>
<keyword evidence="2" id="KW-0805">Transcription regulation</keyword>
<dbReference type="GO" id="GO:0006355">
    <property type="term" value="P:regulation of DNA-templated transcription"/>
    <property type="evidence" value="ECO:0007669"/>
    <property type="project" value="InterPro"/>
</dbReference>
<organism evidence="7 8">
    <name type="scientific">Sneathia vaginalis</name>
    <dbReference type="NCBI Taxonomy" id="187101"/>
    <lineage>
        <taxon>Bacteria</taxon>
        <taxon>Fusobacteriati</taxon>
        <taxon>Fusobacteriota</taxon>
        <taxon>Fusobacteriia</taxon>
        <taxon>Fusobacteriales</taxon>
        <taxon>Leptotrichiaceae</taxon>
        <taxon>Sneathia</taxon>
    </lineage>
</organism>
<dbReference type="InterPro" id="IPR036634">
    <property type="entry name" value="PRD_sf"/>
</dbReference>
<dbReference type="InterPro" id="IPR016152">
    <property type="entry name" value="PTrfase/Anion_transptr"/>
</dbReference>
<evidence type="ECO:0000256" key="4">
    <source>
        <dbReference type="ARBA" id="ARBA00023163"/>
    </source>
</evidence>
<sequence>MILNEREIKILEKFYNKSELSIYELAKEFNVSERMIRYNIDRINDVLSFIRISPIKKSSKGTIILNIEGKENKILEIIKKLEPLDKNKKITIIQWLILFSKEKITITYLTKYFDLSRGTIINYLNELKKRLEVKGIKIENDNGLYLKGDRENLENYRFNILFDDIKYIYKEDDNEISVKLNEIIFQNIDKNTFKSIKQFIDEIISDFKLSVNDINYRILFTRFLIIFIEKSKSTKEYVIKESDKKYVLNKLRLLNLTSKVTKQMLEQIIDLVAWIKQSDNYQEKDVNIGVVVKNIISQVEAKINKNITKDKLLFEFLLQHVNALINRIDNGYMLDVQTLDESYKKKDAFFYIIKDSMGLLNNVLNKKIDDDEIHLLKIHFLASIERINRLELKPVEVAVITSFGSGSNKILVDNIQNRFYIKVSYVGSIYNFNKALKNNLNIKYILTTVKLDEKEYEDKIIVNISPVITEKERQTLLKLGFKSNINKILLSNIVDIVRRSSEKLDYEKFISELLNNFGDKIVNDIEILDEYENILKEENIIFNYDAKDIYDALEKGCSLLEGEFTDKSYTKDILSIYEKNNSHIIRYNGLILPHTKNNNNVHKTGVSIISLKEPVNIKETGEMIDTVVSFSIKDEKKSLDIISNLINMVFKSEFKEILNEKNKYKIVEYLKNYKL</sequence>
<keyword evidence="8" id="KW-1185">Reference proteome</keyword>
<dbReference type="Proteomes" id="UP000033103">
    <property type="component" value="Chromosome"/>
</dbReference>
<dbReference type="Pfam" id="PF05043">
    <property type="entry name" value="Mga"/>
    <property type="match status" value="1"/>
</dbReference>
<protein>
    <submittedName>
        <fullName evidence="7">Uncharacterized protein</fullName>
    </submittedName>
</protein>
<evidence type="ECO:0000259" key="5">
    <source>
        <dbReference type="PROSITE" id="PS51094"/>
    </source>
</evidence>
<dbReference type="OrthoDB" id="83598at2"/>
<keyword evidence="4" id="KW-0804">Transcription</keyword>
<evidence type="ECO:0000313" key="7">
    <source>
        <dbReference type="EMBL" id="AKC95381.1"/>
    </source>
</evidence>
<dbReference type="HOGENOM" id="CLU_013442_1_1_0"/>
<dbReference type="InterPro" id="IPR036388">
    <property type="entry name" value="WH-like_DNA-bd_sf"/>
</dbReference>
<dbReference type="SUPFAM" id="SSF63520">
    <property type="entry name" value="PTS-regulatory domain, PRD"/>
    <property type="match status" value="1"/>
</dbReference>
<evidence type="ECO:0000259" key="6">
    <source>
        <dbReference type="PROSITE" id="PS51372"/>
    </source>
</evidence>
<keyword evidence="3" id="KW-0010">Activator</keyword>
<feature type="domain" description="PTS EIIA type-2" evidence="5">
    <location>
        <begin position="533"/>
        <end position="673"/>
    </location>
</feature>
<dbReference type="Gene3D" id="1.10.10.10">
    <property type="entry name" value="Winged helix-like DNA-binding domain superfamily/Winged helix DNA-binding domain"/>
    <property type="match status" value="1"/>
</dbReference>
<dbReference type="Gene3D" id="1.10.1790.10">
    <property type="entry name" value="PRD domain"/>
    <property type="match status" value="1"/>
</dbReference>
<dbReference type="InterPro" id="IPR007737">
    <property type="entry name" value="Mga_HTH"/>
</dbReference>
<evidence type="ECO:0000313" key="8">
    <source>
        <dbReference type="Proteomes" id="UP000033103"/>
    </source>
</evidence>
<dbReference type="STRING" id="187101.VC03_02310"/>
<feature type="domain" description="PRD" evidence="6">
    <location>
        <begin position="283"/>
        <end position="390"/>
    </location>
</feature>
<evidence type="ECO:0000256" key="1">
    <source>
        <dbReference type="ARBA" id="ARBA00022737"/>
    </source>
</evidence>
<dbReference type="SUPFAM" id="SSF55804">
    <property type="entry name" value="Phoshotransferase/anion transport protein"/>
    <property type="match status" value="1"/>
</dbReference>
<proteinExistence type="predicted"/>
<accession>A0A0E3ZBC1</accession>
<dbReference type="InterPro" id="IPR002178">
    <property type="entry name" value="PTS_EIIA_type-2_dom"/>
</dbReference>
<dbReference type="PROSITE" id="PS51372">
    <property type="entry name" value="PRD_2"/>
    <property type="match status" value="1"/>
</dbReference>
<dbReference type="InterPro" id="IPR013196">
    <property type="entry name" value="HTH_11"/>
</dbReference>
<dbReference type="InterPro" id="IPR050661">
    <property type="entry name" value="BglG_antiterminators"/>
</dbReference>
<dbReference type="InterPro" id="IPR011608">
    <property type="entry name" value="PRD"/>
</dbReference>
<dbReference type="EMBL" id="CP011280">
    <property type="protein sequence ID" value="AKC95381.1"/>
    <property type="molecule type" value="Genomic_DNA"/>
</dbReference>
<dbReference type="Pfam" id="PF00874">
    <property type="entry name" value="PRD"/>
    <property type="match status" value="1"/>
</dbReference>
<dbReference type="PATRIC" id="fig|1069640.6.peg.442"/>
<dbReference type="Pfam" id="PF08279">
    <property type="entry name" value="HTH_11"/>
    <property type="match status" value="1"/>
</dbReference>
<dbReference type="Gene3D" id="3.40.930.10">
    <property type="entry name" value="Mannitol-specific EII, Chain A"/>
    <property type="match status" value="1"/>
</dbReference>
<dbReference type="PANTHER" id="PTHR30185">
    <property type="entry name" value="CRYPTIC BETA-GLUCOSIDE BGL OPERON ANTITERMINATOR"/>
    <property type="match status" value="1"/>
</dbReference>
<evidence type="ECO:0000256" key="2">
    <source>
        <dbReference type="ARBA" id="ARBA00023015"/>
    </source>
</evidence>
<dbReference type="PANTHER" id="PTHR30185:SF18">
    <property type="entry name" value="TRANSCRIPTIONAL REGULATOR MTLR"/>
    <property type="match status" value="1"/>
</dbReference>
<gene>
    <name evidence="7" type="ORF">VC03_02310</name>
</gene>
<dbReference type="KEGG" id="sns:VC03_02310"/>
<dbReference type="AlphaFoldDB" id="A0A0E3ZBC1"/>
<name>A0A0E3ZBC1_9FUSO</name>
<reference evidence="7 8" key="1">
    <citation type="journal article" date="2012" name="BMC Genomics">
        <title>Genomic sequence analysis and characterization of Sneathia amnii sp. nov.</title>
        <authorList>
            <consortium name="Vaginal Microbiome Consortium (additional members)"/>
            <person name="Harwich M.D.Jr."/>
            <person name="Serrano M.G."/>
            <person name="Fettweis J.M."/>
            <person name="Alves J.M."/>
            <person name="Reimers M.A."/>
            <person name="Buck G.A."/>
            <person name="Jefferson K.K."/>
        </authorList>
    </citation>
    <scope>NUCLEOTIDE SEQUENCE [LARGE SCALE GENOMIC DNA]</scope>
    <source>
        <strain evidence="7 8">SN35</strain>
    </source>
</reference>
<evidence type="ECO:0000256" key="3">
    <source>
        <dbReference type="ARBA" id="ARBA00023159"/>
    </source>
</evidence>
<dbReference type="RefSeq" id="WP_046328487.1">
    <property type="nucleotide sequence ID" value="NZ_CP011280.1"/>
</dbReference>